<reference evidence="1 2" key="1">
    <citation type="journal article" date="1999" name="J. Cancer Res. Clin. Oncol.">
        <title>Genomic studies of the Lucke tumor herpesvirus (RaHV-1).</title>
        <authorList>
            <person name="Davison A.J."/>
            <person name="Sauerbier W."/>
            <person name="Dolan A."/>
            <person name="Addison C."/>
            <person name="McKinnell R.G."/>
        </authorList>
    </citation>
    <scope>NUCLEOTIDE SEQUENCE [LARGE SCALE GENOMIC DNA]</scope>
    <source>
        <strain evidence="1 2">McKinnell</strain>
    </source>
</reference>
<organism evidence="2">
    <name type="scientific">Ranid herpesvirus 1</name>
    <name type="common">Lucke tumor herpesvirus</name>
    <dbReference type="NCBI Taxonomy" id="85655"/>
    <lineage>
        <taxon>Viruses</taxon>
        <taxon>Duplodnaviria</taxon>
        <taxon>Heunggongvirae</taxon>
        <taxon>Peploviricota</taxon>
        <taxon>Herviviricetes</taxon>
        <taxon>Herpesvirales</taxon>
        <taxon>Alloherpesviridae</taxon>
        <taxon>Batravirus</taxon>
        <taxon>Batravirus ranidallo1</taxon>
    </lineage>
</organism>
<sequence length="318" mass="34893">MFTVQSYPSHLFPDFKHSHYVGDTVVSFNLNFMAPGEPAAQYLEPLHDGYARMAGLFCNKQATCLPCVPLRIMVQRWNAATDEVAALLEGSSTFAHAPRTRQAMKDALCSALLQEDLRGVNEGAVWRAIVATPTDGRDALNFIRIHGLCTASLPQPGLKSSTLTCCINADSTPLIRSAEQNIIHLCDTATRHRVLFLTAYPHPSATPSLTKLALVWASDSATVINWLRQKLANHANYIAVCKSVQALDPGGAAVCHHTSVHTLVRRLWKPLGVSLSNDPDADALMGPIRRDARCLRHTHRACASFLPYWRPNKALVPS</sequence>
<dbReference type="GeneID" id="5141271"/>
<dbReference type="RefSeq" id="YP_656731.1">
    <property type="nucleotide sequence ID" value="NC_008211.1"/>
</dbReference>
<name>Q9YQZ2_9VIRU</name>
<protein>
    <submittedName>
        <fullName evidence="1">ORF76</fullName>
    </submittedName>
</protein>
<evidence type="ECO:0000313" key="1">
    <source>
        <dbReference type="EMBL" id="AAD12273.1"/>
    </source>
</evidence>
<dbReference type="KEGG" id="vg:5141271"/>
<accession>Q9YQZ2</accession>
<reference evidence="1 2" key="2">
    <citation type="journal article" date="2006" name="J. Gen. Virol.">
        <title>Genome sequences of two frog herpesviruses.</title>
        <authorList>
            <person name="Davison A.J."/>
            <person name="Cunningham C."/>
            <person name="Sauerbier W."/>
            <person name="McKinnell R.G."/>
        </authorList>
    </citation>
    <scope>NUCLEOTIDE SEQUENCE [LARGE SCALE GENOMIC DNA]</scope>
    <source>
        <strain evidence="1 2">McKinnell</strain>
    </source>
</reference>
<keyword evidence="2" id="KW-1185">Reference proteome</keyword>
<dbReference type="EMBL" id="DQ665917">
    <property type="protein sequence ID" value="AAD12273.1"/>
    <property type="molecule type" value="Genomic_DNA"/>
</dbReference>
<evidence type="ECO:0000313" key="2">
    <source>
        <dbReference type="Proteomes" id="UP000011238"/>
    </source>
</evidence>
<dbReference type="Proteomes" id="UP000011238">
    <property type="component" value="Segment"/>
</dbReference>
<proteinExistence type="predicted"/>